<keyword evidence="1" id="KW-0732">Signal</keyword>
<feature type="signal peptide" evidence="1">
    <location>
        <begin position="1"/>
        <end position="22"/>
    </location>
</feature>
<gene>
    <name evidence="3" type="ORF">CKA38_05425</name>
</gene>
<dbReference type="InterPro" id="IPR012338">
    <property type="entry name" value="Beta-lactam/transpept-like"/>
</dbReference>
<name>A0A2U8E1L8_9BACT</name>
<evidence type="ECO:0000259" key="2">
    <source>
        <dbReference type="Pfam" id="PF00144"/>
    </source>
</evidence>
<dbReference type="Gene3D" id="3.40.710.10">
    <property type="entry name" value="DD-peptidase/beta-lactamase superfamily"/>
    <property type="match status" value="1"/>
</dbReference>
<dbReference type="EMBL" id="CP023004">
    <property type="protein sequence ID" value="AWI08769.1"/>
    <property type="molecule type" value="Genomic_DNA"/>
</dbReference>
<reference evidence="3 4" key="1">
    <citation type="journal article" date="2018" name="Syst. Appl. Microbiol.">
        <title>Ereboglobus luteus gen. nov. sp. nov. from cockroach guts, and new insights into the oxygen relationship of the genera Opitutus and Didymococcus (Verrucomicrobia: Opitutaceae).</title>
        <authorList>
            <person name="Tegtmeier D."/>
            <person name="Belitz A."/>
            <person name="Radek R."/>
            <person name="Heimerl T."/>
            <person name="Brune A."/>
        </authorList>
    </citation>
    <scope>NUCLEOTIDE SEQUENCE [LARGE SCALE GENOMIC DNA]</scope>
    <source>
        <strain evidence="3 4">Ho45</strain>
    </source>
</reference>
<protein>
    <recommendedName>
        <fullName evidence="2">Beta-lactamase-related domain-containing protein</fullName>
    </recommendedName>
</protein>
<sequence>MPLPCPAALPPLAILLVFLASAAGLFAGPIADTARRFVEDGATAGVVFLVADDTKTLDCEAVGFADIASAKPMRNDTLFWIASMTKPMTGACIMMLVDEGKVSLDDPVSKYIPEFDAPQKIVPKKSATTVNEEGVRVADNAPRQTAPKNTLRKTPITLRHLLCHTSGLPRVDPDETPYIDTRPLAKAVPTYARLNLLFEPGTSYSYSSIGIGVLGRVVEVASGIPYETFLQKRLLDPLGMTDTTFWPTKAQLERLATSYRGNPSKKTLTAGKIGNRQYPLDDRVRRHPTPGGGLFSTAHDVARFGQLLLNKGVFNGKRLISEASINEMTRRQAATKSSGLTLSLGEGGRFGHSGAHGTNFAVWPKEKLVTVFMVQRISKWGTPDGKKLRPALEKLALKTHSAQ</sequence>
<evidence type="ECO:0000313" key="4">
    <source>
        <dbReference type="Proteomes" id="UP000244896"/>
    </source>
</evidence>
<dbReference type="SUPFAM" id="SSF56601">
    <property type="entry name" value="beta-lactamase/transpeptidase-like"/>
    <property type="match status" value="1"/>
</dbReference>
<dbReference type="Pfam" id="PF00144">
    <property type="entry name" value="Beta-lactamase"/>
    <property type="match status" value="1"/>
</dbReference>
<keyword evidence="4" id="KW-1185">Reference proteome</keyword>
<evidence type="ECO:0000256" key="1">
    <source>
        <dbReference type="SAM" id="SignalP"/>
    </source>
</evidence>
<feature type="chain" id="PRO_5015923249" description="Beta-lactamase-related domain-containing protein" evidence="1">
    <location>
        <begin position="23"/>
        <end position="403"/>
    </location>
</feature>
<dbReference type="Proteomes" id="UP000244896">
    <property type="component" value="Chromosome"/>
</dbReference>
<dbReference type="PANTHER" id="PTHR43283">
    <property type="entry name" value="BETA-LACTAMASE-RELATED"/>
    <property type="match status" value="1"/>
</dbReference>
<evidence type="ECO:0000313" key="3">
    <source>
        <dbReference type="EMBL" id="AWI08769.1"/>
    </source>
</evidence>
<organism evidence="3 4">
    <name type="scientific">Ereboglobus luteus</name>
    <dbReference type="NCBI Taxonomy" id="1796921"/>
    <lineage>
        <taxon>Bacteria</taxon>
        <taxon>Pseudomonadati</taxon>
        <taxon>Verrucomicrobiota</taxon>
        <taxon>Opitutia</taxon>
        <taxon>Opitutales</taxon>
        <taxon>Opitutaceae</taxon>
        <taxon>Ereboglobus</taxon>
    </lineage>
</organism>
<dbReference type="OrthoDB" id="9770183at2"/>
<dbReference type="InterPro" id="IPR050789">
    <property type="entry name" value="Diverse_Enzym_Activities"/>
</dbReference>
<feature type="domain" description="Beta-lactamase-related" evidence="2">
    <location>
        <begin position="31"/>
        <end position="376"/>
    </location>
</feature>
<dbReference type="RefSeq" id="WP_108824579.1">
    <property type="nucleotide sequence ID" value="NZ_CP023004.1"/>
</dbReference>
<dbReference type="AlphaFoldDB" id="A0A2U8E1L8"/>
<proteinExistence type="predicted"/>
<dbReference type="KEGG" id="elut:CKA38_05425"/>
<dbReference type="PANTHER" id="PTHR43283:SF3">
    <property type="entry name" value="BETA-LACTAMASE FAMILY PROTEIN (AFU_ORTHOLOGUE AFUA_5G07500)"/>
    <property type="match status" value="1"/>
</dbReference>
<dbReference type="InterPro" id="IPR001466">
    <property type="entry name" value="Beta-lactam-related"/>
</dbReference>
<accession>A0A2U8E1L8</accession>